<evidence type="ECO:0000256" key="1">
    <source>
        <dbReference type="SAM" id="SignalP"/>
    </source>
</evidence>
<evidence type="ECO:0000313" key="2">
    <source>
        <dbReference type="EMBL" id="QPG59962.1"/>
    </source>
</evidence>
<protein>
    <submittedName>
        <fullName evidence="2">Uncharacterized protein</fullName>
    </submittedName>
</protein>
<feature type="chain" id="PRO_5046365874" evidence="1">
    <location>
        <begin position="26"/>
        <end position="117"/>
    </location>
</feature>
<feature type="signal peptide" evidence="1">
    <location>
        <begin position="1"/>
        <end position="25"/>
    </location>
</feature>
<keyword evidence="1" id="KW-0732">Signal</keyword>
<reference evidence="2" key="1">
    <citation type="submission" date="2021-07" db="EMBL/GenBank/DDBJ databases">
        <title>Shewanella sp. YLB-07 whole genome sequence.</title>
        <authorList>
            <person name="Yu L."/>
        </authorList>
    </citation>
    <scope>NUCLEOTIDE SEQUENCE</scope>
    <source>
        <strain evidence="2">YLB-08</strain>
    </source>
</reference>
<dbReference type="RefSeq" id="WP_142873603.1">
    <property type="nucleotide sequence ID" value="NZ_CP045503.2"/>
</dbReference>
<proteinExistence type="predicted"/>
<dbReference type="Proteomes" id="UP000316416">
    <property type="component" value="Chromosome"/>
</dbReference>
<evidence type="ECO:0000313" key="3">
    <source>
        <dbReference type="Proteomes" id="UP000316416"/>
    </source>
</evidence>
<organism evidence="2 3">
    <name type="scientific">Shewanella eurypsychrophilus</name>
    <dbReference type="NCBI Taxonomy" id="2593656"/>
    <lineage>
        <taxon>Bacteria</taxon>
        <taxon>Pseudomonadati</taxon>
        <taxon>Pseudomonadota</taxon>
        <taxon>Gammaproteobacteria</taxon>
        <taxon>Alteromonadales</taxon>
        <taxon>Shewanellaceae</taxon>
        <taxon>Shewanella</taxon>
    </lineage>
</organism>
<name>A0ABX6VBZ9_9GAMM</name>
<keyword evidence="3" id="KW-1185">Reference proteome</keyword>
<dbReference type="EMBL" id="CP045503">
    <property type="protein sequence ID" value="QPG59962.1"/>
    <property type="molecule type" value="Genomic_DNA"/>
</dbReference>
<accession>A0ABX6VBZ9</accession>
<gene>
    <name evidence="2" type="ORF">FM038_023320</name>
</gene>
<sequence>MKKGKKLTASIKSAGILAASACVIAITAMTMQNLSASESASACVCSNSTASYNPSLPASHPNNRCARQTEDLSWTNWFAGKSRSNQLHFVDLLELLYGHSEIPLDEVTPANSQQNGF</sequence>